<organism evidence="3 4">
    <name type="scientific">Ephemerocybe angulata</name>
    <dbReference type="NCBI Taxonomy" id="980116"/>
    <lineage>
        <taxon>Eukaryota</taxon>
        <taxon>Fungi</taxon>
        <taxon>Dikarya</taxon>
        <taxon>Basidiomycota</taxon>
        <taxon>Agaricomycotina</taxon>
        <taxon>Agaricomycetes</taxon>
        <taxon>Agaricomycetidae</taxon>
        <taxon>Agaricales</taxon>
        <taxon>Agaricineae</taxon>
        <taxon>Psathyrellaceae</taxon>
        <taxon>Ephemerocybe</taxon>
    </lineage>
</organism>
<evidence type="ECO:0000313" key="3">
    <source>
        <dbReference type="EMBL" id="KAF5326240.1"/>
    </source>
</evidence>
<protein>
    <recommendedName>
        <fullName evidence="2">Core domain-containing protein</fullName>
    </recommendedName>
</protein>
<dbReference type="GO" id="GO:0005739">
    <property type="term" value="C:mitochondrion"/>
    <property type="evidence" value="ECO:0007669"/>
    <property type="project" value="TreeGrafter"/>
</dbReference>
<dbReference type="AlphaFoldDB" id="A0A8H5BMR7"/>
<dbReference type="EMBL" id="JAACJK010000163">
    <property type="protein sequence ID" value="KAF5326240.1"/>
    <property type="molecule type" value="Genomic_DNA"/>
</dbReference>
<proteinExistence type="inferred from homology"/>
<dbReference type="GO" id="GO:0016226">
    <property type="term" value="P:iron-sulfur cluster assembly"/>
    <property type="evidence" value="ECO:0007669"/>
    <property type="project" value="InterPro"/>
</dbReference>
<reference evidence="3 4" key="1">
    <citation type="journal article" date="2020" name="ISME J.">
        <title>Uncovering the hidden diversity of litter-decomposition mechanisms in mushroom-forming fungi.</title>
        <authorList>
            <person name="Floudas D."/>
            <person name="Bentzer J."/>
            <person name="Ahren D."/>
            <person name="Johansson T."/>
            <person name="Persson P."/>
            <person name="Tunlid A."/>
        </authorList>
    </citation>
    <scope>NUCLEOTIDE SEQUENCE [LARGE SCALE GENOMIC DNA]</scope>
    <source>
        <strain evidence="3 4">CBS 175.51</strain>
    </source>
</reference>
<dbReference type="PANTHER" id="PTHR43011">
    <property type="entry name" value="IRON-SULFUR CLUSTER ASSEMBLY 2 HOMOLOG, MITOCHONDRIAL"/>
    <property type="match status" value="1"/>
</dbReference>
<evidence type="ECO:0000256" key="1">
    <source>
        <dbReference type="ARBA" id="ARBA00006718"/>
    </source>
</evidence>
<dbReference type="Proteomes" id="UP000541558">
    <property type="component" value="Unassembled WGS sequence"/>
</dbReference>
<sequence length="200" mass="21572">MMSSLLLRSVRAATRSATRLNTRRAVAVAVRSPRLVLPHNFSTSSSSKAALASDSPGQPTIVLQTPSAEYLKEEELDIDLIPPEQVKLVITDRAAEQLRAIATRENNPNAALRIAVESGGCHGYQYKMDLAKSRSPDDYQFTHPTIQPANILIDAVSLGLVNGSTIDFATELIGSSFRIDHNPQAKGSGCGCGVSWELKD</sequence>
<dbReference type="Gene3D" id="2.60.300.12">
    <property type="entry name" value="HesB-like domain"/>
    <property type="match status" value="1"/>
</dbReference>
<accession>A0A8H5BMR7</accession>
<gene>
    <name evidence="3" type="ORF">D9611_000060</name>
</gene>
<evidence type="ECO:0000313" key="4">
    <source>
        <dbReference type="Proteomes" id="UP000541558"/>
    </source>
</evidence>
<evidence type="ECO:0000259" key="2">
    <source>
        <dbReference type="Pfam" id="PF01521"/>
    </source>
</evidence>
<dbReference type="InterPro" id="IPR035903">
    <property type="entry name" value="HesB-like_dom_sf"/>
</dbReference>
<dbReference type="Pfam" id="PF01521">
    <property type="entry name" value="Fe-S_biosyn"/>
    <property type="match status" value="1"/>
</dbReference>
<feature type="domain" description="Core" evidence="2">
    <location>
        <begin position="87"/>
        <end position="192"/>
    </location>
</feature>
<dbReference type="SUPFAM" id="SSF89360">
    <property type="entry name" value="HesB-like domain"/>
    <property type="match status" value="1"/>
</dbReference>
<dbReference type="FunFam" id="2.60.300.12:FF:000010">
    <property type="entry name" value="Unplaced genomic scaffold supercont1.5, whole genome shotgun sequence"/>
    <property type="match status" value="1"/>
</dbReference>
<dbReference type="InterPro" id="IPR000361">
    <property type="entry name" value="ATAP_core_dom"/>
</dbReference>
<name>A0A8H5BMR7_9AGAR</name>
<dbReference type="GO" id="GO:0005506">
    <property type="term" value="F:iron ion binding"/>
    <property type="evidence" value="ECO:0007669"/>
    <property type="project" value="TreeGrafter"/>
</dbReference>
<dbReference type="PANTHER" id="PTHR43011:SF1">
    <property type="entry name" value="IRON-SULFUR CLUSTER ASSEMBLY 2 HOMOLOG, MITOCHONDRIAL"/>
    <property type="match status" value="1"/>
</dbReference>
<dbReference type="InterPro" id="IPR016092">
    <property type="entry name" value="ATAP"/>
</dbReference>
<keyword evidence="4" id="KW-1185">Reference proteome</keyword>
<comment type="caution">
    <text evidence="3">The sequence shown here is derived from an EMBL/GenBank/DDBJ whole genome shotgun (WGS) entry which is preliminary data.</text>
</comment>
<dbReference type="GO" id="GO:0051539">
    <property type="term" value="F:4 iron, 4 sulfur cluster binding"/>
    <property type="evidence" value="ECO:0007669"/>
    <property type="project" value="TreeGrafter"/>
</dbReference>
<dbReference type="GO" id="GO:0051537">
    <property type="term" value="F:2 iron, 2 sulfur cluster binding"/>
    <property type="evidence" value="ECO:0007669"/>
    <property type="project" value="TreeGrafter"/>
</dbReference>
<dbReference type="NCBIfam" id="TIGR00049">
    <property type="entry name" value="iron-sulfur cluster assembly accessory protein"/>
    <property type="match status" value="1"/>
</dbReference>
<comment type="similarity">
    <text evidence="1">Belongs to the HesB/IscA family.</text>
</comment>